<dbReference type="EMBL" id="OUNR01000012">
    <property type="protein sequence ID" value="SPP64652.1"/>
    <property type="molecule type" value="Genomic_DNA"/>
</dbReference>
<organism evidence="1 2">
    <name type="scientific">Nitrospira lenta</name>
    <dbReference type="NCBI Taxonomy" id="1436998"/>
    <lineage>
        <taxon>Bacteria</taxon>
        <taxon>Pseudomonadati</taxon>
        <taxon>Nitrospirota</taxon>
        <taxon>Nitrospiria</taxon>
        <taxon>Nitrospirales</taxon>
        <taxon>Nitrospiraceae</taxon>
        <taxon>Nitrospira</taxon>
    </lineage>
</organism>
<sequence length="101" mass="11295">MSLESSSHLPGGFQVRHRSLGIYQGSAIELAFWHPSSGMPEYGLCRFSTEMKAQALVDFLCSPMCGEPMDRGDLIVEPYDLTEHTRLLDEHPLPSAWETPT</sequence>
<dbReference type="RefSeq" id="WP_121989006.1">
    <property type="nucleotide sequence ID" value="NZ_OUNR01000012.1"/>
</dbReference>
<gene>
    <name evidence="1" type="ORF">NITLEN_20292</name>
</gene>
<dbReference type="AlphaFoldDB" id="A0A330L668"/>
<dbReference type="OrthoDB" id="9797169at2"/>
<dbReference type="InParanoid" id="A0A330L668"/>
<protein>
    <submittedName>
        <fullName evidence="1">Uncharacterized protein</fullName>
    </submittedName>
</protein>
<accession>A0A330L668</accession>
<evidence type="ECO:0000313" key="2">
    <source>
        <dbReference type="Proteomes" id="UP000248168"/>
    </source>
</evidence>
<proteinExistence type="predicted"/>
<evidence type="ECO:0000313" key="1">
    <source>
        <dbReference type="EMBL" id="SPP64652.1"/>
    </source>
</evidence>
<dbReference type="Proteomes" id="UP000248168">
    <property type="component" value="Unassembled WGS sequence"/>
</dbReference>
<reference evidence="2" key="1">
    <citation type="submission" date="2018-04" db="EMBL/GenBank/DDBJ databases">
        <authorList>
            <person name="Lucker S."/>
            <person name="Sakoula D."/>
        </authorList>
    </citation>
    <scope>NUCLEOTIDE SEQUENCE [LARGE SCALE GENOMIC DNA]</scope>
</reference>
<keyword evidence="2" id="KW-1185">Reference proteome</keyword>
<name>A0A330L668_9BACT</name>